<keyword evidence="1" id="KW-0472">Membrane</keyword>
<name>A0AAV4WNS3_9ARAC</name>
<feature type="transmembrane region" description="Helical" evidence="1">
    <location>
        <begin position="21"/>
        <end position="44"/>
    </location>
</feature>
<keyword evidence="3" id="KW-1185">Reference proteome</keyword>
<proteinExistence type="predicted"/>
<sequence length="150" mass="16575">MKLHISVPPRAMQSCFGEISTPLAPFILMQMCLAHALLLHPFLIAVTGPFQLSTLHSPLHPVLHFLPPPPIDPRLPLSSLFLPLMIPLLLSILHGILICIFSLPNNSRNTERMGGMSDFCAPGSARGFKWRKFPEKGEVGLEMGSCWRTA</sequence>
<keyword evidence="1" id="KW-0812">Transmembrane</keyword>
<protein>
    <submittedName>
        <fullName evidence="2">Uncharacterized protein</fullName>
    </submittedName>
</protein>
<gene>
    <name evidence="2" type="ORF">CDAR_32371</name>
</gene>
<evidence type="ECO:0000256" key="1">
    <source>
        <dbReference type="SAM" id="Phobius"/>
    </source>
</evidence>
<accession>A0AAV4WNS3</accession>
<evidence type="ECO:0000313" key="2">
    <source>
        <dbReference type="EMBL" id="GIY83600.1"/>
    </source>
</evidence>
<dbReference type="Proteomes" id="UP001054837">
    <property type="component" value="Unassembled WGS sequence"/>
</dbReference>
<dbReference type="AlphaFoldDB" id="A0AAV4WNS3"/>
<dbReference type="EMBL" id="BPLQ01014835">
    <property type="protein sequence ID" value="GIY83600.1"/>
    <property type="molecule type" value="Genomic_DNA"/>
</dbReference>
<evidence type="ECO:0000313" key="3">
    <source>
        <dbReference type="Proteomes" id="UP001054837"/>
    </source>
</evidence>
<comment type="caution">
    <text evidence="2">The sequence shown here is derived from an EMBL/GenBank/DDBJ whole genome shotgun (WGS) entry which is preliminary data.</text>
</comment>
<feature type="transmembrane region" description="Helical" evidence="1">
    <location>
        <begin position="80"/>
        <end position="103"/>
    </location>
</feature>
<keyword evidence="1" id="KW-1133">Transmembrane helix</keyword>
<organism evidence="2 3">
    <name type="scientific">Caerostris darwini</name>
    <dbReference type="NCBI Taxonomy" id="1538125"/>
    <lineage>
        <taxon>Eukaryota</taxon>
        <taxon>Metazoa</taxon>
        <taxon>Ecdysozoa</taxon>
        <taxon>Arthropoda</taxon>
        <taxon>Chelicerata</taxon>
        <taxon>Arachnida</taxon>
        <taxon>Araneae</taxon>
        <taxon>Araneomorphae</taxon>
        <taxon>Entelegynae</taxon>
        <taxon>Araneoidea</taxon>
        <taxon>Araneidae</taxon>
        <taxon>Caerostris</taxon>
    </lineage>
</organism>
<reference evidence="2 3" key="1">
    <citation type="submission" date="2021-06" db="EMBL/GenBank/DDBJ databases">
        <title>Caerostris darwini draft genome.</title>
        <authorList>
            <person name="Kono N."/>
            <person name="Arakawa K."/>
        </authorList>
    </citation>
    <scope>NUCLEOTIDE SEQUENCE [LARGE SCALE GENOMIC DNA]</scope>
</reference>